<accession>A0A8B7N7G2</accession>
<protein>
    <submittedName>
        <fullName evidence="3">Uncharacterized protein LOC108667087</fullName>
    </submittedName>
</protein>
<name>A0A8B7N7G2_HYAAZ</name>
<dbReference type="Proteomes" id="UP000694843">
    <property type="component" value="Unplaced"/>
</dbReference>
<evidence type="ECO:0000313" key="2">
    <source>
        <dbReference type="Proteomes" id="UP000694843"/>
    </source>
</evidence>
<feature type="signal peptide" evidence="1">
    <location>
        <begin position="1"/>
        <end position="22"/>
    </location>
</feature>
<keyword evidence="2" id="KW-1185">Reference proteome</keyword>
<proteinExistence type="predicted"/>
<evidence type="ECO:0000313" key="3">
    <source>
        <dbReference type="RefSeq" id="XP_018009565.2"/>
    </source>
</evidence>
<sequence length="217" mass="24125">MRMMKFLLCALLLVTLAPAARSAWINGCPGTFSSTRLPSDAAVKAALNSLLPATLYMRKAKTDEDKFQCIKFGKNSRSADAGNRWLFWPDPPPPNYSLYSGNLTFSYLNKTTATSWKANYTLSLNAPYSLTVTGPPQTMFGAGSNWQSVKLFLSDIGDTYAVFQRCMDDTIIGYYYNGYMFLKQTVTTANNFDWRCMAGGLQQLTSLTGWQPAGWCP</sequence>
<dbReference type="RefSeq" id="XP_018009565.2">
    <property type="nucleotide sequence ID" value="XM_018154076.2"/>
</dbReference>
<dbReference type="AlphaFoldDB" id="A0A8B7N7G2"/>
<reference evidence="3" key="1">
    <citation type="submission" date="2025-08" db="UniProtKB">
        <authorList>
            <consortium name="RefSeq"/>
        </authorList>
    </citation>
    <scope>IDENTIFICATION</scope>
</reference>
<keyword evidence="1" id="KW-0732">Signal</keyword>
<organism evidence="2 3">
    <name type="scientific">Hyalella azteca</name>
    <name type="common">Amphipod</name>
    <dbReference type="NCBI Taxonomy" id="294128"/>
    <lineage>
        <taxon>Eukaryota</taxon>
        <taxon>Metazoa</taxon>
        <taxon>Ecdysozoa</taxon>
        <taxon>Arthropoda</taxon>
        <taxon>Crustacea</taxon>
        <taxon>Multicrustacea</taxon>
        <taxon>Malacostraca</taxon>
        <taxon>Eumalacostraca</taxon>
        <taxon>Peracarida</taxon>
        <taxon>Amphipoda</taxon>
        <taxon>Senticaudata</taxon>
        <taxon>Talitrida</taxon>
        <taxon>Talitroidea</taxon>
        <taxon>Hyalellidae</taxon>
        <taxon>Hyalella</taxon>
    </lineage>
</organism>
<gene>
    <name evidence="3" type="primary">LOC108667087</name>
</gene>
<dbReference type="KEGG" id="hazt:108667087"/>
<feature type="chain" id="PRO_5037286891" evidence="1">
    <location>
        <begin position="23"/>
        <end position="217"/>
    </location>
</feature>
<dbReference type="GeneID" id="108667087"/>
<evidence type="ECO:0000256" key="1">
    <source>
        <dbReference type="SAM" id="SignalP"/>
    </source>
</evidence>